<dbReference type="AlphaFoldDB" id="A0A9D1H2D2"/>
<dbReference type="InterPro" id="IPR008929">
    <property type="entry name" value="Chondroitin_lyas"/>
</dbReference>
<feature type="domain" description="Heparinase II/III-like C-terminal" evidence="2">
    <location>
        <begin position="350"/>
        <end position="503"/>
    </location>
</feature>
<protein>
    <submittedName>
        <fullName evidence="3">Heparinase II/III family protein</fullName>
    </submittedName>
</protein>
<sequence>MAATRTYLFPESGKIAENIKNDAFLRYRLETVKSVGDELKKTPASQLKYSEFKIFYETGSRQEYELSYFAHRKRLNTFALLALIYGGEYVSCLEDAIWAVLDEYTWALPAHISRDENVSERITHIDLFASETGFTLAEILRLTGGMLSPEVAERAELEIRRRIIEPYLSGRENSWDKIENNWSAVCAGSVGAAFLYLAEDAEINCALPRILKTLEYYLAGFGFDGACVEGMNYWHYGFGYFVYFASLLKDYNGTDLFDNEKVKNIALFQQKMRLKNNKTPSFSDGSGTFDHISGLTHFLKTIYDEIIIPDDSCAQSVYGDTCFRFAPFIRNFAWRNTAFETKSAPESGCSYFEDAAWYIKTAGKYDFAAKAGMNDESHNHVDIGAFLINADGKSIISDPGRGEYTAGYFGPERYTYFAPSAHAHSIPVINGRIQCAGREFYGRVLKADDKTLSMELAPAYDDEKLKSLVRSFELLENGVRINDSFSFSGDGNAVTEHFVTEVRPEAADGGVRLGGAFLKTDAAPEFSEITFETGHGKKTVWTVDFVFENLGSDAELSFLVSEEAEK</sequence>
<dbReference type="Proteomes" id="UP000824165">
    <property type="component" value="Unassembled WGS sequence"/>
</dbReference>
<dbReference type="EMBL" id="DVLU01000024">
    <property type="protein sequence ID" value="HIT84806.1"/>
    <property type="molecule type" value="Genomic_DNA"/>
</dbReference>
<evidence type="ECO:0000256" key="1">
    <source>
        <dbReference type="ARBA" id="ARBA00004196"/>
    </source>
</evidence>
<reference evidence="3" key="2">
    <citation type="journal article" date="2021" name="PeerJ">
        <title>Extensive microbial diversity within the chicken gut microbiome revealed by metagenomics and culture.</title>
        <authorList>
            <person name="Gilroy R."/>
            <person name="Ravi A."/>
            <person name="Getino M."/>
            <person name="Pursley I."/>
            <person name="Horton D.L."/>
            <person name="Alikhan N.F."/>
            <person name="Baker D."/>
            <person name="Gharbi K."/>
            <person name="Hall N."/>
            <person name="Watson M."/>
            <person name="Adriaenssens E.M."/>
            <person name="Foster-Nyarko E."/>
            <person name="Jarju S."/>
            <person name="Secka A."/>
            <person name="Antonio M."/>
            <person name="Oren A."/>
            <person name="Chaudhuri R.R."/>
            <person name="La Ragione R."/>
            <person name="Hildebrand F."/>
            <person name="Pallen M.J."/>
        </authorList>
    </citation>
    <scope>NUCLEOTIDE SEQUENCE</scope>
    <source>
        <strain evidence="3">CHK181-108</strain>
    </source>
</reference>
<evidence type="ECO:0000259" key="2">
    <source>
        <dbReference type="Pfam" id="PF07940"/>
    </source>
</evidence>
<dbReference type="Pfam" id="PF07940">
    <property type="entry name" value="Hepar_II_III_C"/>
    <property type="match status" value="1"/>
</dbReference>
<dbReference type="GO" id="GO:0030313">
    <property type="term" value="C:cell envelope"/>
    <property type="evidence" value="ECO:0007669"/>
    <property type="project" value="UniProtKB-SubCell"/>
</dbReference>
<comment type="caution">
    <text evidence="3">The sequence shown here is derived from an EMBL/GenBank/DDBJ whole genome shotgun (WGS) entry which is preliminary data.</text>
</comment>
<dbReference type="Gene3D" id="1.50.10.100">
    <property type="entry name" value="Chondroitin AC/alginate lyase"/>
    <property type="match status" value="1"/>
</dbReference>
<reference evidence="3" key="1">
    <citation type="submission" date="2020-10" db="EMBL/GenBank/DDBJ databases">
        <authorList>
            <person name="Gilroy R."/>
        </authorList>
    </citation>
    <scope>NUCLEOTIDE SEQUENCE</scope>
    <source>
        <strain evidence="3">CHK181-108</strain>
    </source>
</reference>
<dbReference type="InterPro" id="IPR012480">
    <property type="entry name" value="Hepar_II_III_C"/>
</dbReference>
<organism evidence="3 4">
    <name type="scientific">Candidatus Ornithomonoglobus intestinigallinarum</name>
    <dbReference type="NCBI Taxonomy" id="2840894"/>
    <lineage>
        <taxon>Bacteria</taxon>
        <taxon>Bacillati</taxon>
        <taxon>Bacillota</taxon>
        <taxon>Clostridia</taxon>
        <taxon>Candidatus Ornithomonoglobus</taxon>
    </lineage>
</organism>
<accession>A0A9D1H2D2</accession>
<evidence type="ECO:0000313" key="4">
    <source>
        <dbReference type="Proteomes" id="UP000824165"/>
    </source>
</evidence>
<dbReference type="GO" id="GO:0016829">
    <property type="term" value="F:lyase activity"/>
    <property type="evidence" value="ECO:0007669"/>
    <property type="project" value="InterPro"/>
</dbReference>
<evidence type="ECO:0000313" key="3">
    <source>
        <dbReference type="EMBL" id="HIT84806.1"/>
    </source>
</evidence>
<name>A0A9D1H2D2_9FIRM</name>
<dbReference type="SUPFAM" id="SSF48230">
    <property type="entry name" value="Chondroitin AC/alginate lyase"/>
    <property type="match status" value="1"/>
</dbReference>
<proteinExistence type="predicted"/>
<comment type="subcellular location">
    <subcellularLocation>
        <location evidence="1">Cell envelope</location>
    </subcellularLocation>
</comment>
<gene>
    <name evidence="3" type="ORF">IAA60_02745</name>
</gene>
<dbReference type="Gene3D" id="2.70.98.70">
    <property type="match status" value="1"/>
</dbReference>